<reference evidence="2 3" key="1">
    <citation type="submission" date="2014-04" db="EMBL/GenBank/DDBJ databases">
        <title>A comprehensive comparison of genomes of Erythrobacter spp. strains.</title>
        <authorList>
            <person name="Zheng Q."/>
        </authorList>
    </citation>
    <scope>NUCLEOTIDE SEQUENCE [LARGE SCALE GENOMIC DNA]</scope>
    <source>
        <strain evidence="2 3">DSM 6997</strain>
    </source>
</reference>
<organism evidence="2 3">
    <name type="scientific">Erythrobacter longus</name>
    <dbReference type="NCBI Taxonomy" id="1044"/>
    <lineage>
        <taxon>Bacteria</taxon>
        <taxon>Pseudomonadati</taxon>
        <taxon>Pseudomonadota</taxon>
        <taxon>Alphaproteobacteria</taxon>
        <taxon>Sphingomonadales</taxon>
        <taxon>Erythrobacteraceae</taxon>
        <taxon>Erythrobacter/Porphyrobacter group</taxon>
        <taxon>Erythrobacter</taxon>
    </lineage>
</organism>
<gene>
    <name evidence="2" type="ORF">EH31_13625</name>
</gene>
<dbReference type="Proteomes" id="UP000027647">
    <property type="component" value="Unassembled WGS sequence"/>
</dbReference>
<evidence type="ECO:0000313" key="3">
    <source>
        <dbReference type="Proteomes" id="UP000027647"/>
    </source>
</evidence>
<dbReference type="eggNOG" id="ENOG5031C2N">
    <property type="taxonomic scope" value="Bacteria"/>
</dbReference>
<feature type="region of interest" description="Disordered" evidence="1">
    <location>
        <begin position="207"/>
        <end position="231"/>
    </location>
</feature>
<name>A0A074M6S0_ERYLO</name>
<dbReference type="EMBL" id="JMIW01000006">
    <property type="protein sequence ID" value="KEO89074.1"/>
    <property type="molecule type" value="Genomic_DNA"/>
</dbReference>
<feature type="compositionally biased region" description="Basic residues" evidence="1">
    <location>
        <begin position="207"/>
        <end position="217"/>
    </location>
</feature>
<accession>A0A074M6S0</accession>
<feature type="region of interest" description="Disordered" evidence="1">
    <location>
        <begin position="1"/>
        <end position="34"/>
    </location>
</feature>
<proteinExistence type="predicted"/>
<evidence type="ECO:0000313" key="2">
    <source>
        <dbReference type="EMBL" id="KEO89074.1"/>
    </source>
</evidence>
<protein>
    <submittedName>
        <fullName evidence="2">Uncharacterized protein</fullName>
    </submittedName>
</protein>
<comment type="caution">
    <text evidence="2">The sequence shown here is derived from an EMBL/GenBank/DDBJ whole genome shotgun (WGS) entry which is preliminary data.</text>
</comment>
<sequence>MWLAASAMTQCPSTKRRVPKSRRKPCSTRSRPQSFTPVKLRTRKDGWSLTVQCAFLAQLYVTGSVAAAAKAVGRSRASAYKLRQRPGATSFAKNWDAILAGPQQGPQEGPLHLQQGQTMGQGLKKRRRVVDWRKLTQEELFWRVEQGQLRPVIFRGKMRSIAQKPDNSALLRLLSRLDRGHKSQPSKADDEGGIKLLEEPTWVCQTKRKSQLLRQKRKEQPISPSLPRSHR</sequence>
<keyword evidence="3" id="KW-1185">Reference proteome</keyword>
<dbReference type="AlphaFoldDB" id="A0A074M6S0"/>
<evidence type="ECO:0000256" key="1">
    <source>
        <dbReference type="SAM" id="MobiDB-lite"/>
    </source>
</evidence>
<feature type="compositionally biased region" description="Basic residues" evidence="1">
    <location>
        <begin position="14"/>
        <end position="26"/>
    </location>
</feature>